<evidence type="ECO:0000313" key="3">
    <source>
        <dbReference type="Proteomes" id="UP000295724"/>
    </source>
</evidence>
<comment type="caution">
    <text evidence="2">The sequence shown here is derived from an EMBL/GenBank/DDBJ whole genome shotgun (WGS) entry which is preliminary data.</text>
</comment>
<keyword evidence="3" id="KW-1185">Reference proteome</keyword>
<gene>
    <name evidence="2" type="ORF">C8D91_0202</name>
</gene>
<keyword evidence="1" id="KW-1133">Transmembrane helix</keyword>
<dbReference type="RefSeq" id="WP_099018010.1">
    <property type="nucleotide sequence ID" value="NZ_NIHB01000001.1"/>
</dbReference>
<dbReference type="EMBL" id="SNZB01000001">
    <property type="protein sequence ID" value="TDR23342.1"/>
    <property type="molecule type" value="Genomic_DNA"/>
</dbReference>
<dbReference type="Proteomes" id="UP000295724">
    <property type="component" value="Unassembled WGS sequence"/>
</dbReference>
<reference evidence="2 3" key="1">
    <citation type="submission" date="2019-03" db="EMBL/GenBank/DDBJ databases">
        <title>Genomic Encyclopedia of Type Strains, Phase IV (KMG-IV): sequencing the most valuable type-strain genomes for metagenomic binning, comparative biology and taxonomic classification.</title>
        <authorList>
            <person name="Goeker M."/>
        </authorList>
    </citation>
    <scope>NUCLEOTIDE SEQUENCE [LARGE SCALE GENOMIC DNA]</scope>
    <source>
        <strain evidence="2 3">DSM 25488</strain>
    </source>
</reference>
<evidence type="ECO:0000313" key="2">
    <source>
        <dbReference type="EMBL" id="TDR23342.1"/>
    </source>
</evidence>
<feature type="transmembrane region" description="Helical" evidence="1">
    <location>
        <begin position="217"/>
        <end position="236"/>
    </location>
</feature>
<proteinExistence type="predicted"/>
<protein>
    <submittedName>
        <fullName evidence="2">Uncharacterized protein</fullName>
    </submittedName>
</protein>
<accession>A0A4R6XTQ2</accession>
<dbReference type="OrthoDB" id="6706661at2"/>
<sequence length="245" mass="27907">MLKISPYLIIISFVLLIVSFSKRNDFTDDLNVLVDLMHDPKQTPVNLPPFFTSYNEEDFEIMPKYDYELNGLVVSYRLHDADGGTMLHALSKDHLNVADFCVVWGDTAQPGLLREFDFSNGQFTCSYGTQSSAAWNAFNETQLSNNHLLAIDDAVRDTISEVNIGDQINIKGWLAHYKNPLGYERGTSTSRNDRGDGACETIFVKEISILQPMKNQWRSLMSFAFGVLLISLFLYFKAPYEPHRR</sequence>
<dbReference type="AlphaFoldDB" id="A0A4R6XTQ2"/>
<evidence type="ECO:0000256" key="1">
    <source>
        <dbReference type="SAM" id="Phobius"/>
    </source>
</evidence>
<keyword evidence="1" id="KW-0812">Transmembrane</keyword>
<name>A0A4R6XTQ2_9GAMM</name>
<keyword evidence="1" id="KW-0472">Membrane</keyword>
<organism evidence="2 3">
    <name type="scientific">Marinicella litoralis</name>
    <dbReference type="NCBI Taxonomy" id="644220"/>
    <lineage>
        <taxon>Bacteria</taxon>
        <taxon>Pseudomonadati</taxon>
        <taxon>Pseudomonadota</taxon>
        <taxon>Gammaproteobacteria</taxon>
        <taxon>Lysobacterales</taxon>
        <taxon>Marinicellaceae</taxon>
        <taxon>Marinicella</taxon>
    </lineage>
</organism>